<dbReference type="Gene3D" id="1.10.260.40">
    <property type="entry name" value="lambda repressor-like DNA-binding domains"/>
    <property type="match status" value="1"/>
</dbReference>
<feature type="compositionally biased region" description="Low complexity" evidence="1">
    <location>
        <begin position="95"/>
        <end position="131"/>
    </location>
</feature>
<feature type="compositionally biased region" description="Low complexity" evidence="1">
    <location>
        <begin position="224"/>
        <end position="257"/>
    </location>
</feature>
<reference evidence="3" key="1">
    <citation type="submission" date="2012-12" db="EMBL/GenBank/DDBJ databases">
        <authorList>
            <person name="Pethick F.E."/>
            <person name="MacFadyen A.C."/>
            <person name="Tang Z."/>
            <person name="Sangal V."/>
            <person name="Tze-Tze L."/>
            <person name="Chu J."/>
            <person name="Guo M."/>
            <person name="Kirby R."/>
            <person name="Hoskisson P.A."/>
            <person name="Herron P.R."/>
            <person name="Hunter I.S."/>
        </authorList>
    </citation>
    <scope>NUCLEOTIDE SEQUENCE</scope>
    <source>
        <strain evidence="3">ATCC 10970</strain>
    </source>
</reference>
<dbReference type="CDD" id="cd00093">
    <property type="entry name" value="HTH_XRE"/>
    <property type="match status" value="1"/>
</dbReference>
<evidence type="ECO:0000256" key="1">
    <source>
        <dbReference type="SAM" id="MobiDB-lite"/>
    </source>
</evidence>
<proteinExistence type="predicted"/>
<dbReference type="PROSITE" id="PS50943">
    <property type="entry name" value="HTH_CROC1"/>
    <property type="match status" value="1"/>
</dbReference>
<accession>A0A8A1UNC8</accession>
<protein>
    <submittedName>
        <fullName evidence="3">Helix-turn-helix domain-containing protein</fullName>
    </submittedName>
</protein>
<reference evidence="3" key="3">
    <citation type="journal article" date="2021" name="bioRxiv">
        <title>Bilateral symmetry of linear streptomycete chromosomes.</title>
        <authorList>
            <person name="Algora-Gallardo L."/>
            <person name="Schniete J.K."/>
            <person name="Mark D.R."/>
            <person name="Hunter I.S."/>
            <person name="Herron P.R."/>
        </authorList>
    </citation>
    <scope>NUCLEOTIDE SEQUENCE</scope>
    <source>
        <strain evidence="3">ATCC 10970</strain>
    </source>
</reference>
<feature type="region of interest" description="Disordered" evidence="1">
    <location>
        <begin position="192"/>
        <end position="278"/>
    </location>
</feature>
<feature type="domain" description="HTH cro/C1-type" evidence="2">
    <location>
        <begin position="21"/>
        <end position="76"/>
    </location>
</feature>
<evidence type="ECO:0000313" key="3">
    <source>
        <dbReference type="EMBL" id="QST82033.1"/>
    </source>
</evidence>
<dbReference type="AlphaFoldDB" id="A0A8A1UNC8"/>
<organism evidence="3 4">
    <name type="scientific">Streptomyces rimosus subsp. rimosus (strain ATCC 10970 / DSM 40260 / JCM 4667 / NRRL 2234)</name>
    <dbReference type="NCBI Taxonomy" id="1265868"/>
    <lineage>
        <taxon>Bacteria</taxon>
        <taxon>Bacillati</taxon>
        <taxon>Actinomycetota</taxon>
        <taxon>Actinomycetes</taxon>
        <taxon>Kitasatosporales</taxon>
        <taxon>Streptomycetaceae</taxon>
        <taxon>Streptomyces</taxon>
    </lineage>
</organism>
<dbReference type="SUPFAM" id="SSF47413">
    <property type="entry name" value="lambda repressor-like DNA-binding domains"/>
    <property type="match status" value="1"/>
</dbReference>
<evidence type="ECO:0000313" key="4">
    <source>
        <dbReference type="Proteomes" id="UP000011074"/>
    </source>
</evidence>
<dbReference type="InterPro" id="IPR001387">
    <property type="entry name" value="Cro/C1-type_HTH"/>
</dbReference>
<sequence length="478" mass="49280">MGHEGGTVGTASDTDGFAALLRTLKTRSGLSYGALAKRLHMSTSTLHRYCNGDAVPTDYAPVERLARVCGAKPEELVELHRRWILADAGRRRRTAGAGSVAGPVAEPGPAAEATPEPEAALPEPVEPTPVEQARAEQAPVEPTPPGPTPAPSPTTQEPIPEPAAKPTPKLRLALAAAAVVALAVPVAVAVASSGTDGTGTAGARVAERPGQGVRAPATGGGTSGSPSVTASAGTSGEPTQGSPSATPSPSAATSGAHTDGDKGSAKGSRRSGGTPLTVDVRMNNWDYPCDRWYLLDRPPAKVPPPPSDPDARGWANALGAVPGGHLRISLAVQGTGDEAVVLHSLNVRTTARMPAAAGSAFSMGNGCGGGLTPASFDVGLDAPQPLMRPVAGEQGDRKIPATDFPFKVSASDPQMLYVDAHTEANDVRWYLELEWSSGGRRGTLRLDDHGRPFRASAVKGRAAYHYRYDQGVWEPAEY</sequence>
<name>A0A8A1UNC8_STRR1</name>
<dbReference type="EMBL" id="CP048261">
    <property type="protein sequence ID" value="QST82033.1"/>
    <property type="molecule type" value="Genomic_DNA"/>
</dbReference>
<feature type="compositionally biased region" description="Pro residues" evidence="1">
    <location>
        <begin position="141"/>
        <end position="152"/>
    </location>
</feature>
<reference evidence="3" key="2">
    <citation type="submission" date="2020-01" db="EMBL/GenBank/DDBJ databases">
        <authorList>
            <person name="Algora L."/>
            <person name="Schniete J.K."/>
            <person name="MacFadyen A."/>
            <person name="Hoskisson P.A."/>
            <person name="Hunter I.S."/>
            <person name="Herron P.R."/>
        </authorList>
    </citation>
    <scope>NUCLEOTIDE SEQUENCE</scope>
    <source>
        <strain evidence="3">ATCC 10970</strain>
    </source>
</reference>
<dbReference type="SMART" id="SM00530">
    <property type="entry name" value="HTH_XRE"/>
    <property type="match status" value="1"/>
</dbReference>
<feature type="region of interest" description="Disordered" evidence="1">
    <location>
        <begin position="90"/>
        <end position="165"/>
    </location>
</feature>
<gene>
    <name evidence="3" type="ORF">SRIM_019355</name>
</gene>
<dbReference type="Proteomes" id="UP000011074">
    <property type="component" value="Chromosome"/>
</dbReference>
<evidence type="ECO:0000259" key="2">
    <source>
        <dbReference type="PROSITE" id="PS50943"/>
    </source>
</evidence>
<dbReference type="Pfam" id="PF13560">
    <property type="entry name" value="HTH_31"/>
    <property type="match status" value="1"/>
</dbReference>
<dbReference type="GO" id="GO:0003677">
    <property type="term" value="F:DNA binding"/>
    <property type="evidence" value="ECO:0007669"/>
    <property type="project" value="InterPro"/>
</dbReference>
<dbReference type="InterPro" id="IPR010982">
    <property type="entry name" value="Lambda_DNA-bd_dom_sf"/>
</dbReference>